<evidence type="ECO:0000313" key="13">
    <source>
        <dbReference type="EMBL" id="MFC7298171.1"/>
    </source>
</evidence>
<dbReference type="Gene3D" id="2.40.30.170">
    <property type="match status" value="1"/>
</dbReference>
<comment type="subcellular location">
    <subcellularLocation>
        <location evidence="1 9">Cell inner membrane</location>
        <topology evidence="1 9">Single-pass membrane protein</topology>
    </subcellularLocation>
</comment>
<dbReference type="Pfam" id="PF25994">
    <property type="entry name" value="HH_AprE"/>
    <property type="match status" value="1"/>
</dbReference>
<sequence>MIKKMLPSVIDGSKKTASRIHLWLEWVRVRVEPKTVNWLSRWKDDPQQADKDFVRDADHFIIQQEPLRARALMRALLWVVLLFILWAAIARVDEITKGDGKVIPSRQLQVLQSLDGGIVEKINVREGQLVEAGQVLLQVDPTRFESSVRESRSQYLSLSAKAARLQAIGTGQPYIPSEEVVKEDPQTAAEERRLYEAATSELQAQISIAQQQMIQRQQELSEARVKQAQAAQAYESSAKELQVTKPLLASGAVSEVELLRLERDVARFRAERDVAGTQIARAQSAISEASRKIQEVELAARNVASKEYSETMAKLNSLTESSTGLADKVKQSAIRSPVKGTVKRLMVNTVGGVVQPGRDVVEIVPFEDKLVLEARVLPKDIAFLKPGQAAVVKFTAYDFSVYGGMEATLEHIGADSITDDKGNTYYMVRVITNKSSLGNNLPIIPGMVAEVDIITGKKSILSYLMKPVLRAKQAAMTER</sequence>
<dbReference type="SUPFAM" id="SSF111369">
    <property type="entry name" value="HlyD-like secretion proteins"/>
    <property type="match status" value="1"/>
</dbReference>
<feature type="domain" description="AprE-like long alpha-helical hairpin" evidence="11">
    <location>
        <begin position="145"/>
        <end position="327"/>
    </location>
</feature>
<evidence type="ECO:0000259" key="11">
    <source>
        <dbReference type="Pfam" id="PF25994"/>
    </source>
</evidence>
<keyword evidence="3 9" id="KW-0813">Transport</keyword>
<keyword evidence="8 9" id="KW-0472">Membrane</keyword>
<name>A0ABW2J4Y5_9BURK</name>
<evidence type="ECO:0000256" key="2">
    <source>
        <dbReference type="ARBA" id="ARBA00009477"/>
    </source>
</evidence>
<evidence type="ECO:0000256" key="3">
    <source>
        <dbReference type="ARBA" id="ARBA00022448"/>
    </source>
</evidence>
<dbReference type="PROSITE" id="PS00543">
    <property type="entry name" value="HLYD_FAMILY"/>
    <property type="match status" value="1"/>
</dbReference>
<dbReference type="NCBIfam" id="TIGR01843">
    <property type="entry name" value="type_I_hlyD"/>
    <property type="match status" value="1"/>
</dbReference>
<comment type="caution">
    <text evidence="13">The sequence shown here is derived from an EMBL/GenBank/DDBJ whole genome shotgun (WGS) entry which is preliminary data.</text>
</comment>
<evidence type="ECO:0000256" key="8">
    <source>
        <dbReference type="ARBA" id="ARBA00023136"/>
    </source>
</evidence>
<feature type="transmembrane region" description="Helical" evidence="9">
    <location>
        <begin position="71"/>
        <end position="89"/>
    </location>
</feature>
<dbReference type="PANTHER" id="PTHR30386">
    <property type="entry name" value="MEMBRANE FUSION SUBUNIT OF EMRAB-TOLC MULTIDRUG EFFLUX PUMP"/>
    <property type="match status" value="1"/>
</dbReference>
<dbReference type="RefSeq" id="WP_382233290.1">
    <property type="nucleotide sequence ID" value="NZ_JBHTCC010000001.1"/>
</dbReference>
<dbReference type="EMBL" id="JBHTCC010000001">
    <property type="protein sequence ID" value="MFC7298171.1"/>
    <property type="molecule type" value="Genomic_DNA"/>
</dbReference>
<dbReference type="InterPro" id="IPR058982">
    <property type="entry name" value="Beta-barrel_AprE"/>
</dbReference>
<evidence type="ECO:0000256" key="7">
    <source>
        <dbReference type="ARBA" id="ARBA00022989"/>
    </source>
</evidence>
<feature type="coiled-coil region" evidence="10">
    <location>
        <begin position="279"/>
        <end position="306"/>
    </location>
</feature>
<keyword evidence="4 9" id="KW-1003">Cell membrane</keyword>
<comment type="similarity">
    <text evidence="2 9">Belongs to the membrane fusion protein (MFP) (TC 8.A.1) family.</text>
</comment>
<organism evidence="13 14">
    <name type="scientific">Herminiimonas aquatilis</name>
    <dbReference type="NCBI Taxonomy" id="345342"/>
    <lineage>
        <taxon>Bacteria</taxon>
        <taxon>Pseudomonadati</taxon>
        <taxon>Pseudomonadota</taxon>
        <taxon>Betaproteobacteria</taxon>
        <taxon>Burkholderiales</taxon>
        <taxon>Oxalobacteraceae</taxon>
        <taxon>Herminiimonas</taxon>
    </lineage>
</organism>
<evidence type="ECO:0000313" key="14">
    <source>
        <dbReference type="Proteomes" id="UP001596379"/>
    </source>
</evidence>
<evidence type="ECO:0000256" key="1">
    <source>
        <dbReference type="ARBA" id="ARBA00004377"/>
    </source>
</evidence>
<evidence type="ECO:0000256" key="4">
    <source>
        <dbReference type="ARBA" id="ARBA00022475"/>
    </source>
</evidence>
<keyword evidence="6 9" id="KW-0812">Transmembrane</keyword>
<proteinExistence type="inferred from homology"/>
<dbReference type="PRINTS" id="PR01490">
    <property type="entry name" value="RTXTOXIND"/>
</dbReference>
<keyword evidence="7 9" id="KW-1133">Transmembrane helix</keyword>
<keyword evidence="5 9" id="KW-0997">Cell inner membrane</keyword>
<evidence type="ECO:0000256" key="10">
    <source>
        <dbReference type="SAM" id="Coils"/>
    </source>
</evidence>
<keyword evidence="10" id="KW-0175">Coiled coil</keyword>
<gene>
    <name evidence="13" type="ORF">ACFQO0_06950</name>
</gene>
<dbReference type="Gene3D" id="2.40.50.100">
    <property type="match status" value="1"/>
</dbReference>
<dbReference type="Pfam" id="PF26002">
    <property type="entry name" value="Beta-barrel_AprE"/>
    <property type="match status" value="1"/>
</dbReference>
<evidence type="ECO:0000256" key="9">
    <source>
        <dbReference type="RuleBase" id="RU365093"/>
    </source>
</evidence>
<evidence type="ECO:0000256" key="6">
    <source>
        <dbReference type="ARBA" id="ARBA00022692"/>
    </source>
</evidence>
<accession>A0ABW2J4Y5</accession>
<evidence type="ECO:0000259" key="12">
    <source>
        <dbReference type="Pfam" id="PF26002"/>
    </source>
</evidence>
<dbReference type="Proteomes" id="UP001596379">
    <property type="component" value="Unassembled WGS sequence"/>
</dbReference>
<feature type="domain" description="AprE-like beta-barrel" evidence="12">
    <location>
        <begin position="370"/>
        <end position="456"/>
    </location>
</feature>
<protein>
    <recommendedName>
        <fullName evidence="9">Membrane fusion protein (MFP) family protein</fullName>
    </recommendedName>
</protein>
<keyword evidence="14" id="KW-1185">Reference proteome</keyword>
<evidence type="ECO:0000256" key="5">
    <source>
        <dbReference type="ARBA" id="ARBA00022519"/>
    </source>
</evidence>
<dbReference type="InterPro" id="IPR006144">
    <property type="entry name" value="Secretion_HlyD_CS"/>
</dbReference>
<dbReference type="InterPro" id="IPR050739">
    <property type="entry name" value="MFP"/>
</dbReference>
<dbReference type="PANTHER" id="PTHR30386:SF26">
    <property type="entry name" value="TRANSPORT PROTEIN COMB"/>
    <property type="match status" value="1"/>
</dbReference>
<dbReference type="InterPro" id="IPR058781">
    <property type="entry name" value="HH_AprE-like"/>
</dbReference>
<dbReference type="InterPro" id="IPR010129">
    <property type="entry name" value="T1SS_HlyD"/>
</dbReference>
<reference evidence="14" key="1">
    <citation type="journal article" date="2019" name="Int. J. Syst. Evol. Microbiol.">
        <title>The Global Catalogue of Microorganisms (GCM) 10K type strain sequencing project: providing services to taxonomists for standard genome sequencing and annotation.</title>
        <authorList>
            <consortium name="The Broad Institute Genomics Platform"/>
            <consortium name="The Broad Institute Genome Sequencing Center for Infectious Disease"/>
            <person name="Wu L."/>
            <person name="Ma J."/>
        </authorList>
    </citation>
    <scope>NUCLEOTIDE SEQUENCE [LARGE SCALE GENOMIC DNA]</scope>
    <source>
        <strain evidence="14">CCUG 36956</strain>
    </source>
</reference>